<keyword evidence="4 8" id="KW-0418">Kinase</keyword>
<dbReference type="GO" id="GO:0005524">
    <property type="term" value="F:ATP binding"/>
    <property type="evidence" value="ECO:0007669"/>
    <property type="project" value="UniProtKB-UniRule"/>
</dbReference>
<comment type="caution">
    <text evidence="10">The sequence shown here is derived from an EMBL/GenBank/DDBJ whole genome shotgun (WGS) entry which is preliminary data.</text>
</comment>
<keyword evidence="5 8" id="KW-0067">ATP-binding</keyword>
<evidence type="ECO:0000259" key="9">
    <source>
        <dbReference type="Pfam" id="PF02224"/>
    </source>
</evidence>
<accession>A0A0W0UU63</accession>
<proteinExistence type="inferred from homology"/>
<comment type="catalytic activity">
    <reaction evidence="6 8">
        <text>dCMP + ATP = dCDP + ADP</text>
        <dbReference type="Rhea" id="RHEA:25094"/>
        <dbReference type="ChEBI" id="CHEBI:30616"/>
        <dbReference type="ChEBI" id="CHEBI:57566"/>
        <dbReference type="ChEBI" id="CHEBI:58593"/>
        <dbReference type="ChEBI" id="CHEBI:456216"/>
        <dbReference type="EC" id="2.7.4.25"/>
    </reaction>
</comment>
<dbReference type="PANTHER" id="PTHR21299">
    <property type="entry name" value="CYTIDYLATE KINASE/PANTOATE-BETA-ALANINE LIGASE"/>
    <property type="match status" value="1"/>
</dbReference>
<dbReference type="GO" id="GO:0015949">
    <property type="term" value="P:nucleobase-containing small molecule interconversion"/>
    <property type="evidence" value="ECO:0007669"/>
    <property type="project" value="TreeGrafter"/>
</dbReference>
<keyword evidence="8" id="KW-0963">Cytoplasm</keyword>
<dbReference type="EMBL" id="LNYG01000008">
    <property type="protein sequence ID" value="KTD11408.1"/>
    <property type="molecule type" value="Genomic_DNA"/>
</dbReference>
<dbReference type="InterPro" id="IPR027417">
    <property type="entry name" value="P-loop_NTPase"/>
</dbReference>
<evidence type="ECO:0000256" key="7">
    <source>
        <dbReference type="ARBA" id="ARBA00048478"/>
    </source>
</evidence>
<protein>
    <recommendedName>
        <fullName evidence="8">Cytidylate kinase</fullName>
        <shortName evidence="8">CK</shortName>
        <ecNumber evidence="8">2.7.4.25</ecNumber>
    </recommendedName>
    <alternativeName>
        <fullName evidence="8">Cytidine monophosphate kinase</fullName>
        <shortName evidence="8">CMP kinase</shortName>
    </alternativeName>
</protein>
<evidence type="ECO:0000256" key="1">
    <source>
        <dbReference type="ARBA" id="ARBA00009427"/>
    </source>
</evidence>
<comment type="similarity">
    <text evidence="1 8">Belongs to the cytidylate kinase family. Type 1 subfamily.</text>
</comment>
<dbReference type="InterPro" id="IPR011994">
    <property type="entry name" value="Cytidylate_kinase_dom"/>
</dbReference>
<keyword evidence="3 8" id="KW-0547">Nucleotide-binding</keyword>
<reference evidence="10 11" key="1">
    <citation type="submission" date="2015-11" db="EMBL/GenBank/DDBJ databases">
        <title>Genomic analysis of 38 Legionella species identifies large and diverse effector repertoires.</title>
        <authorList>
            <person name="Burstein D."/>
            <person name="Amaro F."/>
            <person name="Zusman T."/>
            <person name="Lifshitz Z."/>
            <person name="Cohen O."/>
            <person name="Gilbert J.A."/>
            <person name="Pupko T."/>
            <person name="Shuman H.A."/>
            <person name="Segal G."/>
        </authorList>
    </citation>
    <scope>NUCLEOTIDE SEQUENCE [LARGE SCALE GENOMIC DNA]</scope>
    <source>
        <strain evidence="10 11">JA-26-G1-E2</strain>
    </source>
</reference>
<dbReference type="PANTHER" id="PTHR21299:SF2">
    <property type="entry name" value="CYTIDYLATE KINASE"/>
    <property type="match status" value="1"/>
</dbReference>
<comment type="subcellular location">
    <subcellularLocation>
        <location evidence="8">Cytoplasm</location>
    </subcellularLocation>
</comment>
<dbReference type="Pfam" id="PF02224">
    <property type="entry name" value="Cytidylate_kin"/>
    <property type="match status" value="1"/>
</dbReference>
<dbReference type="GO" id="GO:0005829">
    <property type="term" value="C:cytosol"/>
    <property type="evidence" value="ECO:0007669"/>
    <property type="project" value="TreeGrafter"/>
</dbReference>
<dbReference type="GO" id="GO:0006220">
    <property type="term" value="P:pyrimidine nucleotide metabolic process"/>
    <property type="evidence" value="ECO:0007669"/>
    <property type="project" value="UniProtKB-UniRule"/>
</dbReference>
<dbReference type="HAMAP" id="MF_00238">
    <property type="entry name" value="Cytidyl_kinase_type1"/>
    <property type="match status" value="1"/>
</dbReference>
<dbReference type="Proteomes" id="UP000054715">
    <property type="component" value="Unassembled WGS sequence"/>
</dbReference>
<sequence>MKSSDNNVPVITLDGPSGTGKGTICHMLANHLHWHVLDSGSIYRVLALAAKRKNIAFSNQEALVELAHHLNLKFETDPEQNAQVLLDGTNVVNDIRSEECGQDASKIAVLPEVREALLARQRAFAMPPGLVTDGRDMGTVVFPNAALKIYLYASPEERAFRRYLQLKEKGIDASLAEVVDELAKRDARDTSRVHAPLKPAEDAVFIDTTGLTIVQVFDNVLKLVDETLVFR</sequence>
<dbReference type="AlphaFoldDB" id="A0A0W0UU63"/>
<dbReference type="RefSeq" id="WP_058448651.1">
    <property type="nucleotide sequence ID" value="NZ_CAAAJF010000004.1"/>
</dbReference>
<feature type="binding site" evidence="8">
    <location>
        <begin position="15"/>
        <end position="23"/>
    </location>
    <ligand>
        <name>ATP</name>
        <dbReference type="ChEBI" id="CHEBI:30616"/>
    </ligand>
</feature>
<evidence type="ECO:0000313" key="11">
    <source>
        <dbReference type="Proteomes" id="UP000054715"/>
    </source>
</evidence>
<dbReference type="GO" id="GO:0036431">
    <property type="term" value="F:dCMP kinase activity"/>
    <property type="evidence" value="ECO:0007669"/>
    <property type="project" value="InterPro"/>
</dbReference>
<dbReference type="OrthoDB" id="9807434at2"/>
<evidence type="ECO:0000256" key="5">
    <source>
        <dbReference type="ARBA" id="ARBA00022840"/>
    </source>
</evidence>
<comment type="catalytic activity">
    <reaction evidence="7 8">
        <text>CMP + ATP = CDP + ADP</text>
        <dbReference type="Rhea" id="RHEA:11600"/>
        <dbReference type="ChEBI" id="CHEBI:30616"/>
        <dbReference type="ChEBI" id="CHEBI:58069"/>
        <dbReference type="ChEBI" id="CHEBI:60377"/>
        <dbReference type="ChEBI" id="CHEBI:456216"/>
        <dbReference type="EC" id="2.7.4.25"/>
    </reaction>
</comment>
<dbReference type="Gene3D" id="3.40.50.300">
    <property type="entry name" value="P-loop containing nucleotide triphosphate hydrolases"/>
    <property type="match status" value="1"/>
</dbReference>
<dbReference type="STRING" id="455.Ljam_0602"/>
<keyword evidence="2 8" id="KW-0808">Transferase</keyword>
<feature type="domain" description="Cytidylate kinase" evidence="9">
    <location>
        <begin position="11"/>
        <end position="225"/>
    </location>
</feature>
<evidence type="ECO:0000256" key="2">
    <source>
        <dbReference type="ARBA" id="ARBA00022679"/>
    </source>
</evidence>
<organism evidence="10 11">
    <name type="scientific">Legionella jamestowniensis</name>
    <dbReference type="NCBI Taxonomy" id="455"/>
    <lineage>
        <taxon>Bacteria</taxon>
        <taxon>Pseudomonadati</taxon>
        <taxon>Pseudomonadota</taxon>
        <taxon>Gammaproteobacteria</taxon>
        <taxon>Legionellales</taxon>
        <taxon>Legionellaceae</taxon>
        <taxon>Legionella</taxon>
    </lineage>
</organism>
<gene>
    <name evidence="8" type="primary">cmk</name>
    <name evidence="10" type="ORF">Ljam_0602</name>
</gene>
<evidence type="ECO:0000313" key="10">
    <source>
        <dbReference type="EMBL" id="KTD11408.1"/>
    </source>
</evidence>
<dbReference type="InterPro" id="IPR003136">
    <property type="entry name" value="Cytidylate_kin"/>
</dbReference>
<name>A0A0W0UU63_9GAMM</name>
<evidence type="ECO:0000256" key="6">
    <source>
        <dbReference type="ARBA" id="ARBA00047615"/>
    </source>
</evidence>
<dbReference type="NCBIfam" id="TIGR00017">
    <property type="entry name" value="cmk"/>
    <property type="match status" value="1"/>
</dbReference>
<dbReference type="EC" id="2.7.4.25" evidence="8"/>
<evidence type="ECO:0000256" key="3">
    <source>
        <dbReference type="ARBA" id="ARBA00022741"/>
    </source>
</evidence>
<dbReference type="PATRIC" id="fig|455.5.peg.636"/>
<evidence type="ECO:0000256" key="8">
    <source>
        <dbReference type="HAMAP-Rule" id="MF_00238"/>
    </source>
</evidence>
<evidence type="ECO:0000256" key="4">
    <source>
        <dbReference type="ARBA" id="ARBA00022777"/>
    </source>
</evidence>
<dbReference type="SUPFAM" id="SSF52540">
    <property type="entry name" value="P-loop containing nucleoside triphosphate hydrolases"/>
    <property type="match status" value="1"/>
</dbReference>
<dbReference type="CDD" id="cd02020">
    <property type="entry name" value="CMPK"/>
    <property type="match status" value="1"/>
</dbReference>
<dbReference type="GO" id="GO:0036430">
    <property type="term" value="F:CMP kinase activity"/>
    <property type="evidence" value="ECO:0007669"/>
    <property type="project" value="RHEA"/>
</dbReference>